<protein>
    <submittedName>
        <fullName evidence="2">Uncharacterized protein</fullName>
    </submittedName>
</protein>
<dbReference type="EMBL" id="JAHLVD010000015">
    <property type="protein sequence ID" value="KAG7846043.1"/>
    <property type="molecule type" value="Genomic_DNA"/>
</dbReference>
<accession>A0AAN6DJK9</accession>
<name>A0AAN6DJK9_PICAN</name>
<dbReference type="AlphaFoldDB" id="A0AAN6DJK9"/>
<feature type="region of interest" description="Disordered" evidence="1">
    <location>
        <begin position="7"/>
        <end position="42"/>
    </location>
</feature>
<dbReference type="Proteomes" id="UP001196530">
    <property type="component" value="Unassembled WGS sequence"/>
</dbReference>
<dbReference type="RefSeq" id="XP_043061246.1">
    <property type="nucleotide sequence ID" value="XM_043202392.1"/>
</dbReference>
<proteinExistence type="predicted"/>
<comment type="caution">
    <text evidence="2">The sequence shown here is derived from an EMBL/GenBank/DDBJ whole genome shotgun (WGS) entry which is preliminary data.</text>
</comment>
<gene>
    <name evidence="2" type="ORF">KL928_001969</name>
    <name evidence="3" type="ORF">KL940_004630</name>
</gene>
<evidence type="ECO:0000313" key="4">
    <source>
        <dbReference type="Proteomes" id="UP001196530"/>
    </source>
</evidence>
<sequence length="203" mass="22866">MQAVQIIRGKSGAGVSSPSPVGGGREESGKNGVSSTGQPGCVGAQRSKMEDFLLDAFTKYCEDNGTEDLLLKYLKPFFKQYLRISDKLIYFLQPHDFILKGTTEVVDFERYLYRGGLFLILNQNLDLIQDNWKLVLNSLGRKPSYKERLTFSDVQKLAASLNQDTPQSTVADMLTLQGDKQYIDFFDFALILGRVGELNMKWD</sequence>
<reference evidence="2 5" key="1">
    <citation type="journal article" date="2021" name="G3 (Bethesda)">
        <title>Genomic diversity, chromosomal rearrangements, and interspecies hybridization in the ogataea polymorpha species complex.</title>
        <authorList>
            <person name="Hanson S.J."/>
            <person name="Cinneide E.O."/>
            <person name="Salzberg L.I."/>
            <person name="Wolfe K.H."/>
            <person name="McGowan J."/>
            <person name="Fitzpatrick D.A."/>
            <person name="Matlin K."/>
        </authorList>
    </citation>
    <scope>NUCLEOTIDE SEQUENCE</scope>
    <source>
        <strain evidence="3">51-138</strain>
        <strain evidence="2">61-244</strain>
    </source>
</reference>
<evidence type="ECO:0000313" key="3">
    <source>
        <dbReference type="EMBL" id="KAG7846043.1"/>
    </source>
</evidence>
<dbReference type="EMBL" id="JAHLUX010000003">
    <property type="protein sequence ID" value="KAG7820532.1"/>
    <property type="molecule type" value="Genomic_DNA"/>
</dbReference>
<evidence type="ECO:0000256" key="1">
    <source>
        <dbReference type="SAM" id="MobiDB-lite"/>
    </source>
</evidence>
<dbReference type="GeneID" id="66126020"/>
<keyword evidence="5" id="KW-1185">Reference proteome</keyword>
<feature type="compositionally biased region" description="Low complexity" evidence="1">
    <location>
        <begin position="9"/>
        <end position="20"/>
    </location>
</feature>
<evidence type="ECO:0000313" key="2">
    <source>
        <dbReference type="EMBL" id="KAG7820532.1"/>
    </source>
</evidence>
<evidence type="ECO:0000313" key="5">
    <source>
        <dbReference type="Proteomes" id="UP001197328"/>
    </source>
</evidence>
<dbReference type="Proteomes" id="UP001197328">
    <property type="component" value="Unassembled WGS sequence"/>
</dbReference>
<organism evidence="2 4">
    <name type="scientific">Pichia angusta</name>
    <name type="common">Yeast</name>
    <name type="synonym">Hansenula polymorpha</name>
    <dbReference type="NCBI Taxonomy" id="870730"/>
    <lineage>
        <taxon>Eukaryota</taxon>
        <taxon>Fungi</taxon>
        <taxon>Dikarya</taxon>
        <taxon>Ascomycota</taxon>
        <taxon>Saccharomycotina</taxon>
        <taxon>Pichiomycetes</taxon>
        <taxon>Pichiales</taxon>
        <taxon>Pichiaceae</taxon>
        <taxon>Ogataea</taxon>
    </lineage>
</organism>